<dbReference type="InterPro" id="IPR038718">
    <property type="entry name" value="SNF2-like_sf"/>
</dbReference>
<dbReference type="Pfam" id="PF00176">
    <property type="entry name" value="SNF2-rel_dom"/>
    <property type="match status" value="1"/>
</dbReference>
<feature type="region of interest" description="Disordered" evidence="2">
    <location>
        <begin position="1"/>
        <end position="23"/>
    </location>
</feature>
<keyword evidence="1" id="KW-0378">Hydrolase</keyword>
<dbReference type="Pfam" id="PF00271">
    <property type="entry name" value="Helicase_C"/>
    <property type="match status" value="1"/>
</dbReference>
<feature type="region of interest" description="Disordered" evidence="2">
    <location>
        <begin position="858"/>
        <end position="902"/>
    </location>
</feature>
<accession>A0AAF3EBP6</accession>
<dbReference type="PANTHER" id="PTHR10799">
    <property type="entry name" value="SNF2/RAD54 HELICASE FAMILY"/>
    <property type="match status" value="1"/>
</dbReference>
<dbReference type="InterPro" id="IPR001650">
    <property type="entry name" value="Helicase_C-like"/>
</dbReference>
<dbReference type="PROSITE" id="PS51192">
    <property type="entry name" value="HELICASE_ATP_BIND_1"/>
    <property type="match status" value="1"/>
</dbReference>
<dbReference type="Gene3D" id="3.40.50.300">
    <property type="entry name" value="P-loop containing nucleotide triphosphate hydrolases"/>
    <property type="match status" value="1"/>
</dbReference>
<evidence type="ECO:0000259" key="4">
    <source>
        <dbReference type="PROSITE" id="PS51194"/>
    </source>
</evidence>
<dbReference type="GO" id="GO:0005524">
    <property type="term" value="F:ATP binding"/>
    <property type="evidence" value="ECO:0007669"/>
    <property type="project" value="InterPro"/>
</dbReference>
<feature type="domain" description="Helicase ATP-binding" evidence="3">
    <location>
        <begin position="378"/>
        <end position="522"/>
    </location>
</feature>
<dbReference type="GO" id="GO:0016787">
    <property type="term" value="F:hydrolase activity"/>
    <property type="evidence" value="ECO:0007669"/>
    <property type="project" value="UniProtKB-KW"/>
</dbReference>
<dbReference type="InterPro" id="IPR049730">
    <property type="entry name" value="SNF2/RAD54-like_C"/>
</dbReference>
<dbReference type="WBParaSite" id="MBELARI_LOCUS11363">
    <property type="protein sequence ID" value="MBELARI_LOCUS11363"/>
    <property type="gene ID" value="MBELARI_LOCUS11363"/>
</dbReference>
<dbReference type="Gene3D" id="3.40.50.10810">
    <property type="entry name" value="Tandem AAA-ATPase domain"/>
    <property type="match status" value="2"/>
</dbReference>
<sequence>MSSSKFGPDSSDNRRIAHRAPTDQRELFESLAYKKAKLASFSHSLNSGGKQTSMKSFVQTKNVTNGKKGFSAKRKSKKDEESDEEDDFIVQSNEEESEFTEEDEEEPVRKRKLPNRSKATPQKAAPLTPQKAKAHTLSESSSEGDEMADGWLCKPRLNKDSDESQRAPLKRPPPSPNKQVKRRVVTLSEESDDAQEAEITNAATLRKVAKQAAKHTKKNGKLSDSDYEDDADFDAGEDFIESFDSEDSDDGRQKRPENRMKQDCVRFFNTASHDDLLLTPRINEKLADVLLANRPFDTFRELEETLSSHRGGKPLIESYMEYLENRGVLNRILDDCKGDSAKVAAEFKFYQNSDNVPDSLNKSMSLHAYQKEGLNWLVMMHEKKLNCILGDEMGLGKTIQIVAFLAWLKEQNVPGPHLIIVPSSTIENWMNEMSKWCPDIQVDVLLSTYNMVGSKSDDKKFFKNFKINYVIYDEGHMLKNCSTERYKSLMKIKSSRKILLTGTPLQNNLIELISLMYFVMRKIFDRYCDNITQLLSHFKQQGGSAIEGTQALYQQDRIEQAKAILEPYILRRLKCQVLNQLPKKTEEVATIKMEAEQADLYDYQMELLRSVDDSSSTTSSSIMRLRQAANHPLMTRRVFDDDTCTKVAKKLVRWEKEYGKKRAEDVAEDLLCLSDYQIHKICEKFSSTSEFCIDDSVAIESGKCKFLDQRLPPIKTKGEKVLIFSQFTQMLDILEAYLRVRGHSFCRMDGSTPVMERQDMINSFNHDPSLFVFLLSTRAGGLGINLTSANHIFIHDIDFNPYNDKQAEDRCHRMGQEKPVHVVRMISKGTIEEGIARLAKRKLQLEKEVTIGTRGAIEADDSLVSNKEGESETELEAGELADLMKQVKRAKPTSPKKRRDSQ</sequence>
<dbReference type="InterPro" id="IPR027417">
    <property type="entry name" value="P-loop_NTPase"/>
</dbReference>
<evidence type="ECO:0000313" key="6">
    <source>
        <dbReference type="WBParaSite" id="MBELARI_LOCUS11363"/>
    </source>
</evidence>
<evidence type="ECO:0000256" key="1">
    <source>
        <dbReference type="ARBA" id="ARBA00022801"/>
    </source>
</evidence>
<evidence type="ECO:0000256" key="2">
    <source>
        <dbReference type="SAM" id="MobiDB-lite"/>
    </source>
</evidence>
<dbReference type="SMART" id="SM00487">
    <property type="entry name" value="DEXDc"/>
    <property type="match status" value="1"/>
</dbReference>
<dbReference type="AlphaFoldDB" id="A0AAF3EBP6"/>
<name>A0AAF3EBP6_9BILA</name>
<dbReference type="PROSITE" id="PS51194">
    <property type="entry name" value="HELICASE_CTER"/>
    <property type="match status" value="1"/>
</dbReference>
<dbReference type="CDD" id="cd18793">
    <property type="entry name" value="SF2_C_SNF"/>
    <property type="match status" value="1"/>
</dbReference>
<organism evidence="5 6">
    <name type="scientific">Mesorhabditis belari</name>
    <dbReference type="NCBI Taxonomy" id="2138241"/>
    <lineage>
        <taxon>Eukaryota</taxon>
        <taxon>Metazoa</taxon>
        <taxon>Ecdysozoa</taxon>
        <taxon>Nematoda</taxon>
        <taxon>Chromadorea</taxon>
        <taxon>Rhabditida</taxon>
        <taxon>Rhabditina</taxon>
        <taxon>Rhabditomorpha</taxon>
        <taxon>Rhabditoidea</taxon>
        <taxon>Rhabditidae</taxon>
        <taxon>Mesorhabditinae</taxon>
        <taxon>Mesorhabditis</taxon>
    </lineage>
</organism>
<evidence type="ECO:0000313" key="5">
    <source>
        <dbReference type="Proteomes" id="UP000887575"/>
    </source>
</evidence>
<feature type="domain" description="Helicase C-terminal" evidence="4">
    <location>
        <begin position="706"/>
        <end position="864"/>
    </location>
</feature>
<protein>
    <recommendedName>
        <fullName evidence="7">SWI/SNF-related matrix-associated actin-dependent regulator of chromatin subfamily A containing DEAD/H box 1</fullName>
    </recommendedName>
</protein>
<feature type="compositionally biased region" description="Basic residues" evidence="2">
    <location>
        <begin position="886"/>
        <end position="902"/>
    </location>
</feature>
<dbReference type="InterPro" id="IPR000330">
    <property type="entry name" value="SNF2_N"/>
</dbReference>
<keyword evidence="5" id="KW-1185">Reference proteome</keyword>
<feature type="compositionally biased region" description="Acidic residues" evidence="2">
    <location>
        <begin position="81"/>
        <end position="106"/>
    </location>
</feature>
<dbReference type="SMART" id="SM00490">
    <property type="entry name" value="HELICc"/>
    <property type="match status" value="1"/>
</dbReference>
<dbReference type="Proteomes" id="UP000887575">
    <property type="component" value="Unassembled WGS sequence"/>
</dbReference>
<reference evidence="6" key="1">
    <citation type="submission" date="2024-02" db="UniProtKB">
        <authorList>
            <consortium name="WormBaseParasite"/>
        </authorList>
    </citation>
    <scope>IDENTIFICATION</scope>
</reference>
<proteinExistence type="predicted"/>
<dbReference type="SUPFAM" id="SSF52540">
    <property type="entry name" value="P-loop containing nucleoside triphosphate hydrolases"/>
    <property type="match status" value="2"/>
</dbReference>
<feature type="compositionally biased region" description="Basic and acidic residues" evidence="2">
    <location>
        <begin position="11"/>
        <end position="23"/>
    </location>
</feature>
<evidence type="ECO:0000259" key="3">
    <source>
        <dbReference type="PROSITE" id="PS51192"/>
    </source>
</evidence>
<feature type="compositionally biased region" description="Polar residues" evidence="2">
    <location>
        <begin position="43"/>
        <end position="65"/>
    </location>
</feature>
<evidence type="ECO:0008006" key="7">
    <source>
        <dbReference type="Google" id="ProtNLM"/>
    </source>
</evidence>
<feature type="region of interest" description="Disordered" evidence="2">
    <location>
        <begin position="43"/>
        <end position="197"/>
    </location>
</feature>
<dbReference type="InterPro" id="IPR014001">
    <property type="entry name" value="Helicase_ATP-bd"/>
</dbReference>